<evidence type="ECO:0000313" key="3">
    <source>
        <dbReference type="Proteomes" id="UP001174136"/>
    </source>
</evidence>
<dbReference type="InterPro" id="IPR013783">
    <property type="entry name" value="Ig-like_fold"/>
</dbReference>
<proteinExistence type="predicted"/>
<dbReference type="PROSITE" id="PS50853">
    <property type="entry name" value="FN3"/>
    <property type="match status" value="1"/>
</dbReference>
<name>A0AA47M9I7_MERPO</name>
<accession>A0AA47M9I7</accession>
<dbReference type="Gene3D" id="2.60.40.10">
    <property type="entry name" value="Immunoglobulins"/>
    <property type="match status" value="1"/>
</dbReference>
<dbReference type="SUPFAM" id="SSF49265">
    <property type="entry name" value="Fibronectin type III"/>
    <property type="match status" value="1"/>
</dbReference>
<evidence type="ECO:0000259" key="1">
    <source>
        <dbReference type="PROSITE" id="PS50853"/>
    </source>
</evidence>
<protein>
    <submittedName>
        <fullName evidence="2">Anosmin-1</fullName>
    </submittedName>
</protein>
<feature type="domain" description="Fibronectin type-III" evidence="1">
    <location>
        <begin position="5"/>
        <end position="110"/>
    </location>
</feature>
<evidence type="ECO:0000313" key="2">
    <source>
        <dbReference type="EMBL" id="KAK0136140.1"/>
    </source>
</evidence>
<dbReference type="EMBL" id="JAOPHQ010005221">
    <property type="protein sequence ID" value="KAK0136140.1"/>
    <property type="molecule type" value="Genomic_DNA"/>
</dbReference>
<keyword evidence="3" id="KW-1185">Reference proteome</keyword>
<gene>
    <name evidence="2" type="primary">ANOS1_2</name>
    <name evidence="2" type="ORF">N1851_027967</name>
</gene>
<organism evidence="2 3">
    <name type="scientific">Merluccius polli</name>
    <name type="common">Benguela hake</name>
    <name type="synonym">Merluccius cadenati</name>
    <dbReference type="NCBI Taxonomy" id="89951"/>
    <lineage>
        <taxon>Eukaryota</taxon>
        <taxon>Metazoa</taxon>
        <taxon>Chordata</taxon>
        <taxon>Craniata</taxon>
        <taxon>Vertebrata</taxon>
        <taxon>Euteleostomi</taxon>
        <taxon>Actinopterygii</taxon>
        <taxon>Neopterygii</taxon>
        <taxon>Teleostei</taxon>
        <taxon>Neoteleostei</taxon>
        <taxon>Acanthomorphata</taxon>
        <taxon>Zeiogadaria</taxon>
        <taxon>Gadariae</taxon>
        <taxon>Gadiformes</taxon>
        <taxon>Gadoidei</taxon>
        <taxon>Merlucciidae</taxon>
        <taxon>Merluccius</taxon>
    </lineage>
</organism>
<dbReference type="Proteomes" id="UP001174136">
    <property type="component" value="Unassembled WGS sequence"/>
</dbReference>
<dbReference type="InterPro" id="IPR036116">
    <property type="entry name" value="FN3_sf"/>
</dbReference>
<reference evidence="2" key="1">
    <citation type="journal article" date="2023" name="Front. Mar. Sci.">
        <title>A new Merluccius polli reference genome to investigate the effects of global change in West African waters.</title>
        <authorList>
            <person name="Mateo J.L."/>
            <person name="Blanco-Fernandez C."/>
            <person name="Garcia-Vazquez E."/>
            <person name="Machado-Schiaffino G."/>
        </authorList>
    </citation>
    <scope>NUCLEOTIDE SEQUENCE</scope>
    <source>
        <strain evidence="2">C29</strain>
        <tissue evidence="2">Fin</tissue>
    </source>
</reference>
<dbReference type="AlphaFoldDB" id="A0AA47M9I7"/>
<dbReference type="InterPro" id="IPR003961">
    <property type="entry name" value="FN3_dom"/>
</dbReference>
<sequence length="140" mass="15410">MVSARTENLTASFDVRGANVTALYSWQLSSPRPPLPLVGYQVMWAEVISPGRRDNDDDLISQAQILPPERNFLVVPGLRVSSLYRLDVRAVLPGGEGPATVRLFQTPGPESSPYRHSKELHCIKLNAPPTGTVRNYTALN</sequence>
<dbReference type="CDD" id="cd00063">
    <property type="entry name" value="FN3"/>
    <property type="match status" value="1"/>
</dbReference>
<comment type="caution">
    <text evidence="2">The sequence shown here is derived from an EMBL/GenBank/DDBJ whole genome shotgun (WGS) entry which is preliminary data.</text>
</comment>